<feature type="signal peptide" evidence="3">
    <location>
        <begin position="1"/>
        <end position="38"/>
    </location>
</feature>
<keyword evidence="6" id="KW-1185">Reference proteome</keyword>
<evidence type="ECO:0000313" key="5">
    <source>
        <dbReference type="EMBL" id="TDQ63137.1"/>
    </source>
</evidence>
<organism evidence="5 6">
    <name type="scientific">Actinomycetospora succinea</name>
    <dbReference type="NCBI Taxonomy" id="663603"/>
    <lineage>
        <taxon>Bacteria</taxon>
        <taxon>Bacillati</taxon>
        <taxon>Actinomycetota</taxon>
        <taxon>Actinomycetes</taxon>
        <taxon>Pseudonocardiales</taxon>
        <taxon>Pseudonocardiaceae</taxon>
        <taxon>Actinomycetospora</taxon>
    </lineage>
</organism>
<evidence type="ECO:0000256" key="2">
    <source>
        <dbReference type="ARBA" id="ARBA00022801"/>
    </source>
</evidence>
<feature type="chain" id="PRO_5020658484" evidence="3">
    <location>
        <begin position="39"/>
        <end position="127"/>
    </location>
</feature>
<evidence type="ECO:0000256" key="1">
    <source>
        <dbReference type="ARBA" id="ARBA00010830"/>
    </source>
</evidence>
<dbReference type="EMBL" id="SNYO01000002">
    <property type="protein sequence ID" value="TDQ63137.1"/>
    <property type="molecule type" value="Genomic_DNA"/>
</dbReference>
<accession>A0A4R6VIP5</accession>
<keyword evidence="2" id="KW-0378">Hydrolase</keyword>
<evidence type="ECO:0000256" key="3">
    <source>
        <dbReference type="SAM" id="SignalP"/>
    </source>
</evidence>
<protein>
    <submittedName>
        <fullName evidence="5">Transglycosylase-like protein with SLT domain</fullName>
    </submittedName>
</protein>
<name>A0A4R6VIP5_9PSEU</name>
<dbReference type="AlphaFoldDB" id="A0A4R6VIP5"/>
<dbReference type="Gene3D" id="1.10.530.10">
    <property type="match status" value="1"/>
</dbReference>
<dbReference type="GO" id="GO:0016787">
    <property type="term" value="F:hydrolase activity"/>
    <property type="evidence" value="ECO:0007669"/>
    <property type="project" value="UniProtKB-KW"/>
</dbReference>
<dbReference type="InterPro" id="IPR010618">
    <property type="entry name" value="RPF"/>
</dbReference>
<feature type="domain" description="Resuscitation-promoting factor core lysozyme-like" evidence="4">
    <location>
        <begin position="47"/>
        <end position="120"/>
    </location>
</feature>
<gene>
    <name evidence="5" type="ORF">EV188_102794</name>
</gene>
<evidence type="ECO:0000313" key="6">
    <source>
        <dbReference type="Proteomes" id="UP000295705"/>
    </source>
</evidence>
<dbReference type="SUPFAM" id="SSF53955">
    <property type="entry name" value="Lysozyme-like"/>
    <property type="match status" value="1"/>
</dbReference>
<dbReference type="RefSeq" id="WP_133826102.1">
    <property type="nucleotide sequence ID" value="NZ_BAABHR010000038.1"/>
</dbReference>
<comment type="caution">
    <text evidence="5">The sequence shown here is derived from an EMBL/GenBank/DDBJ whole genome shotgun (WGS) entry which is preliminary data.</text>
</comment>
<reference evidence="5 6" key="1">
    <citation type="submission" date="2019-03" db="EMBL/GenBank/DDBJ databases">
        <title>Genomic Encyclopedia of Type Strains, Phase IV (KMG-IV): sequencing the most valuable type-strain genomes for metagenomic binning, comparative biology and taxonomic classification.</title>
        <authorList>
            <person name="Goeker M."/>
        </authorList>
    </citation>
    <scope>NUCLEOTIDE SEQUENCE [LARGE SCALE GENOMIC DNA]</scope>
    <source>
        <strain evidence="5 6">DSM 45775</strain>
    </source>
</reference>
<proteinExistence type="inferred from homology"/>
<dbReference type="CDD" id="cd13925">
    <property type="entry name" value="RPF"/>
    <property type="match status" value="1"/>
</dbReference>
<comment type="similarity">
    <text evidence="1">Belongs to the transglycosylase family. Rpf subfamily.</text>
</comment>
<dbReference type="OrthoDB" id="1404170at2"/>
<dbReference type="Proteomes" id="UP000295705">
    <property type="component" value="Unassembled WGS sequence"/>
</dbReference>
<keyword evidence="3" id="KW-0732">Signal</keyword>
<dbReference type="InterPro" id="IPR023346">
    <property type="entry name" value="Lysozyme-like_dom_sf"/>
</dbReference>
<sequence length="127" mass="13468">MSGRHHLPSAPSRPMLKVGVVAAAAVTGPLAITGTAMAAPSVSPDSNATWDRLAMCESTQNWDADTGNGFKGGLQFTDSTWSEFGGEQFADSPDEASRESQIKVAKKVQDEQGWNAWPTCSEKLGLQ</sequence>
<dbReference type="Pfam" id="PF06737">
    <property type="entry name" value="Transglycosylas"/>
    <property type="match status" value="1"/>
</dbReference>
<evidence type="ECO:0000259" key="4">
    <source>
        <dbReference type="Pfam" id="PF06737"/>
    </source>
</evidence>